<keyword evidence="8 12" id="KW-0143">Chaperone</keyword>
<keyword evidence="10 12" id="KW-0131">Cell cycle</keyword>
<dbReference type="PIRSF" id="PIRSF003095">
    <property type="entry name" value="Trigger_factor"/>
    <property type="match status" value="1"/>
</dbReference>
<comment type="catalytic activity">
    <reaction evidence="1 12 13">
        <text>[protein]-peptidylproline (omega=180) = [protein]-peptidylproline (omega=0)</text>
        <dbReference type="Rhea" id="RHEA:16237"/>
        <dbReference type="Rhea" id="RHEA-COMP:10747"/>
        <dbReference type="Rhea" id="RHEA-COMP:10748"/>
        <dbReference type="ChEBI" id="CHEBI:83833"/>
        <dbReference type="ChEBI" id="CHEBI:83834"/>
        <dbReference type="EC" id="5.2.1.8"/>
    </reaction>
</comment>
<dbReference type="GO" id="GO:0051301">
    <property type="term" value="P:cell division"/>
    <property type="evidence" value="ECO:0007669"/>
    <property type="project" value="UniProtKB-KW"/>
</dbReference>
<comment type="caution">
    <text evidence="18">The sequence shown here is derived from an EMBL/GenBank/DDBJ whole genome shotgun (WGS) entry which is preliminary data.</text>
</comment>
<evidence type="ECO:0000256" key="2">
    <source>
        <dbReference type="ARBA" id="ARBA00005464"/>
    </source>
</evidence>
<dbReference type="GO" id="GO:0051083">
    <property type="term" value="P:'de novo' cotranslational protein folding"/>
    <property type="evidence" value="ECO:0007669"/>
    <property type="project" value="TreeGrafter"/>
</dbReference>
<name>A0A1E3T5Y3_9MYCO</name>
<dbReference type="EC" id="5.2.1.8" evidence="3 12"/>
<feature type="coiled-coil region" evidence="15">
    <location>
        <begin position="259"/>
        <end position="293"/>
    </location>
</feature>
<feature type="domain" description="PPIase FKBP-type" evidence="17">
    <location>
        <begin position="162"/>
        <end position="215"/>
    </location>
</feature>
<evidence type="ECO:0000256" key="16">
    <source>
        <dbReference type="SAM" id="MobiDB-lite"/>
    </source>
</evidence>
<keyword evidence="5 12" id="KW-0963">Cytoplasm</keyword>
<evidence type="ECO:0000256" key="15">
    <source>
        <dbReference type="SAM" id="Coils"/>
    </source>
</evidence>
<dbReference type="Pfam" id="PF05697">
    <property type="entry name" value="Trigger_N"/>
    <property type="match status" value="1"/>
</dbReference>
<evidence type="ECO:0000256" key="12">
    <source>
        <dbReference type="HAMAP-Rule" id="MF_00303"/>
    </source>
</evidence>
<accession>A0A1E3T5Y3</accession>
<keyword evidence="7 12" id="KW-0697">Rotamase</keyword>
<comment type="function">
    <text evidence="12">Involved in protein export. Acts as a chaperone by maintaining the newly synthesized protein in an open conformation. Functions as a peptidyl-prolyl cis-trans isomerase.</text>
</comment>
<comment type="similarity">
    <text evidence="2 12 14">Belongs to the FKBP-type PPIase family. Tig subfamily.</text>
</comment>
<dbReference type="GO" id="GO:0043335">
    <property type="term" value="P:protein unfolding"/>
    <property type="evidence" value="ECO:0007669"/>
    <property type="project" value="TreeGrafter"/>
</dbReference>
<evidence type="ECO:0000259" key="17">
    <source>
        <dbReference type="PROSITE" id="PS50059"/>
    </source>
</evidence>
<dbReference type="InterPro" id="IPR027304">
    <property type="entry name" value="Trigger_fact/SurA_dom_sf"/>
</dbReference>
<keyword evidence="9 12" id="KW-0413">Isomerase</keyword>
<dbReference type="InterPro" id="IPR008881">
    <property type="entry name" value="Trigger_fac_ribosome-bd_bac"/>
</dbReference>
<dbReference type="SUPFAM" id="SSF102735">
    <property type="entry name" value="Trigger factor ribosome-binding domain"/>
    <property type="match status" value="1"/>
</dbReference>
<evidence type="ECO:0000256" key="8">
    <source>
        <dbReference type="ARBA" id="ARBA00023186"/>
    </source>
</evidence>
<evidence type="ECO:0000256" key="4">
    <source>
        <dbReference type="ARBA" id="ARBA00016902"/>
    </source>
</evidence>
<dbReference type="RefSeq" id="WP_069399012.1">
    <property type="nucleotide sequence ID" value="NZ_JACKTB010000037.1"/>
</dbReference>
<evidence type="ECO:0000256" key="11">
    <source>
        <dbReference type="ARBA" id="ARBA00029986"/>
    </source>
</evidence>
<sequence length="465" mass="51085">MKSSVEQLSPTRVRINVEVPFTELEPDFQRAYKELAKQVRLPGFRPGKVPTKLLEARFGREEMLDQVVNEALPARYGQAVSETEVHPIGRPEIEVTKKEYGEDLAFTAEVDVRPELTLPELSSLQVSVDPIEVSDEDVEAELQSLRARFGTLTGVDRPVADGDFVSIDLSATVNGEEVPGAAAEGLSHEVGSGRLIDGLDEALIGMSVDESKEFTAKLATGEHAGQDAQVTVTVKTIKQRELPEPDDEFAQLASEFDTIDELRTNLRDQVARLKRAQQAEKIQQATMDALLEQVDVPLPEAIVAAQFDSAIHGAIDSVGHDEDRFAEVLAQQGKTREEFEAETRTAVEKDVRRQLLFDALADDLDIQVGQDDLTERLVATSRQYGIEPQQLFAYLQENNQLPAMFADVRRGLAIAAVVSAATVTDTDGNVIDTSEFFPDRNRPANEATDEAAEEAGDTTEQPSDE</sequence>
<dbReference type="SUPFAM" id="SSF109998">
    <property type="entry name" value="Triger factor/SurA peptide-binding domain-like"/>
    <property type="match status" value="1"/>
</dbReference>
<dbReference type="Pfam" id="PF05698">
    <property type="entry name" value="Trigger_C"/>
    <property type="match status" value="1"/>
</dbReference>
<dbReference type="GO" id="GO:0044183">
    <property type="term" value="F:protein folding chaperone"/>
    <property type="evidence" value="ECO:0007669"/>
    <property type="project" value="TreeGrafter"/>
</dbReference>
<dbReference type="Gene3D" id="3.30.70.1050">
    <property type="entry name" value="Trigger factor ribosome-binding domain"/>
    <property type="match status" value="1"/>
</dbReference>
<evidence type="ECO:0000313" key="19">
    <source>
        <dbReference type="Proteomes" id="UP000094224"/>
    </source>
</evidence>
<dbReference type="Gene3D" id="3.10.50.40">
    <property type="match status" value="1"/>
</dbReference>
<organism evidence="18 19">
    <name type="scientific">Mycobacterium sherrisii</name>
    <dbReference type="NCBI Taxonomy" id="243061"/>
    <lineage>
        <taxon>Bacteria</taxon>
        <taxon>Bacillati</taxon>
        <taxon>Actinomycetota</taxon>
        <taxon>Actinomycetes</taxon>
        <taxon>Mycobacteriales</taxon>
        <taxon>Mycobacteriaceae</taxon>
        <taxon>Mycobacterium</taxon>
        <taxon>Mycobacterium simiae complex</taxon>
    </lineage>
</organism>
<feature type="compositionally biased region" description="Acidic residues" evidence="16">
    <location>
        <begin position="447"/>
        <end position="465"/>
    </location>
</feature>
<protein>
    <recommendedName>
        <fullName evidence="4 12">Trigger factor</fullName>
        <shortName evidence="12">TF</shortName>
        <ecNumber evidence="3 12">5.2.1.8</ecNumber>
    </recommendedName>
    <alternativeName>
        <fullName evidence="11 12">PPIase</fullName>
    </alternativeName>
</protein>
<dbReference type="GO" id="GO:0003755">
    <property type="term" value="F:peptidyl-prolyl cis-trans isomerase activity"/>
    <property type="evidence" value="ECO:0007669"/>
    <property type="project" value="UniProtKB-UniRule"/>
</dbReference>
<keyword evidence="15" id="KW-0175">Coiled coil</keyword>
<dbReference type="Proteomes" id="UP000094224">
    <property type="component" value="Unassembled WGS sequence"/>
</dbReference>
<dbReference type="Gene3D" id="1.10.3120.10">
    <property type="entry name" value="Trigger factor, C-terminal domain"/>
    <property type="match status" value="1"/>
</dbReference>
<dbReference type="InterPro" id="IPR037041">
    <property type="entry name" value="Trigger_fac_C_sf"/>
</dbReference>
<dbReference type="InterPro" id="IPR005215">
    <property type="entry name" value="Trig_fac"/>
</dbReference>
<comment type="subcellular location">
    <subcellularLocation>
        <location evidence="12">Cytoplasm</location>
    </subcellularLocation>
    <text evidence="12">About half TF is bound to the ribosome near the polypeptide exit tunnel while the other half is free in the cytoplasm.</text>
</comment>
<dbReference type="PROSITE" id="PS50059">
    <property type="entry name" value="FKBP_PPIASE"/>
    <property type="match status" value="1"/>
</dbReference>
<evidence type="ECO:0000256" key="3">
    <source>
        <dbReference type="ARBA" id="ARBA00013194"/>
    </source>
</evidence>
<dbReference type="SUPFAM" id="SSF54534">
    <property type="entry name" value="FKBP-like"/>
    <property type="match status" value="1"/>
</dbReference>
<evidence type="ECO:0000256" key="10">
    <source>
        <dbReference type="ARBA" id="ARBA00023306"/>
    </source>
</evidence>
<dbReference type="FunFam" id="3.10.50.40:FF:000019">
    <property type="entry name" value="Trigger factor"/>
    <property type="match status" value="1"/>
</dbReference>
<dbReference type="NCBIfam" id="TIGR00115">
    <property type="entry name" value="tig"/>
    <property type="match status" value="1"/>
</dbReference>
<evidence type="ECO:0000256" key="5">
    <source>
        <dbReference type="ARBA" id="ARBA00022490"/>
    </source>
</evidence>
<dbReference type="PANTHER" id="PTHR30560">
    <property type="entry name" value="TRIGGER FACTOR CHAPERONE AND PEPTIDYL-PROLYL CIS/TRANS ISOMERASE"/>
    <property type="match status" value="1"/>
</dbReference>
<dbReference type="InterPro" id="IPR001179">
    <property type="entry name" value="PPIase_FKBP_dom"/>
</dbReference>
<proteinExistence type="inferred from homology"/>
<dbReference type="OrthoDB" id="9767721at2"/>
<dbReference type="EMBL" id="MIHC01000004">
    <property type="protein sequence ID" value="ODR09762.1"/>
    <property type="molecule type" value="Genomic_DNA"/>
</dbReference>
<dbReference type="STRING" id="243061.AWC25_15395"/>
<feature type="region of interest" description="Disordered" evidence="16">
    <location>
        <begin position="432"/>
        <end position="465"/>
    </location>
</feature>
<evidence type="ECO:0000256" key="6">
    <source>
        <dbReference type="ARBA" id="ARBA00022618"/>
    </source>
</evidence>
<keyword evidence="19" id="KW-1185">Reference proteome</keyword>
<evidence type="ECO:0000256" key="14">
    <source>
        <dbReference type="RuleBase" id="RU003914"/>
    </source>
</evidence>
<dbReference type="GO" id="GO:0005737">
    <property type="term" value="C:cytoplasm"/>
    <property type="evidence" value="ECO:0007669"/>
    <property type="project" value="UniProtKB-SubCell"/>
</dbReference>
<evidence type="ECO:0000256" key="7">
    <source>
        <dbReference type="ARBA" id="ARBA00023110"/>
    </source>
</evidence>
<dbReference type="InterPro" id="IPR046357">
    <property type="entry name" value="PPIase_dom_sf"/>
</dbReference>
<dbReference type="InterPro" id="IPR008880">
    <property type="entry name" value="Trigger_fac_C"/>
</dbReference>
<keyword evidence="6 12" id="KW-0132">Cell division</keyword>
<dbReference type="AlphaFoldDB" id="A0A1E3T5Y3"/>
<dbReference type="Pfam" id="PF00254">
    <property type="entry name" value="FKBP_C"/>
    <property type="match status" value="1"/>
</dbReference>
<dbReference type="GO" id="GO:0015031">
    <property type="term" value="P:protein transport"/>
    <property type="evidence" value="ECO:0007669"/>
    <property type="project" value="UniProtKB-UniRule"/>
</dbReference>
<dbReference type="InterPro" id="IPR036611">
    <property type="entry name" value="Trigger_fac_ribosome-bd_sf"/>
</dbReference>
<reference evidence="19" key="1">
    <citation type="submission" date="2016-09" db="EMBL/GenBank/DDBJ databases">
        <authorList>
            <person name="Greninger A.L."/>
            <person name="Jerome K.R."/>
            <person name="Mcnair B."/>
            <person name="Wallis C."/>
            <person name="Fang F."/>
        </authorList>
    </citation>
    <scope>NUCLEOTIDE SEQUENCE [LARGE SCALE GENOMIC DNA]</scope>
    <source>
        <strain evidence="19">BC1_M4</strain>
    </source>
</reference>
<comment type="domain">
    <text evidence="12">Consists of 3 domains; the N-terminus binds the ribosome, the middle domain has PPIase activity, while the C-terminus has intrinsic chaperone activity on its own.</text>
</comment>
<dbReference type="GO" id="GO:0043022">
    <property type="term" value="F:ribosome binding"/>
    <property type="evidence" value="ECO:0007669"/>
    <property type="project" value="TreeGrafter"/>
</dbReference>
<evidence type="ECO:0000256" key="1">
    <source>
        <dbReference type="ARBA" id="ARBA00000971"/>
    </source>
</evidence>
<evidence type="ECO:0000256" key="9">
    <source>
        <dbReference type="ARBA" id="ARBA00023235"/>
    </source>
</evidence>
<evidence type="ECO:0000256" key="13">
    <source>
        <dbReference type="PROSITE-ProRule" id="PRU00277"/>
    </source>
</evidence>
<gene>
    <name evidence="12" type="primary">tig</name>
    <name evidence="18" type="ORF">BHQ21_04005</name>
</gene>
<dbReference type="HAMAP" id="MF_00303">
    <property type="entry name" value="Trigger_factor_Tig"/>
    <property type="match status" value="1"/>
</dbReference>
<evidence type="ECO:0000313" key="18">
    <source>
        <dbReference type="EMBL" id="ODR09762.1"/>
    </source>
</evidence>
<dbReference type="PANTHER" id="PTHR30560:SF3">
    <property type="entry name" value="TRIGGER FACTOR-LIKE PROTEIN TIG, CHLOROPLASTIC"/>
    <property type="match status" value="1"/>
</dbReference>